<evidence type="ECO:0000256" key="6">
    <source>
        <dbReference type="ARBA" id="ARBA00023136"/>
    </source>
</evidence>
<accession>A0A1W2F8G9</accession>
<feature type="transmembrane region" description="Helical" evidence="7">
    <location>
        <begin position="274"/>
        <end position="295"/>
    </location>
</feature>
<dbReference type="Gene3D" id="1.10.3720.10">
    <property type="entry name" value="MetI-like"/>
    <property type="match status" value="1"/>
</dbReference>
<evidence type="ECO:0000259" key="8">
    <source>
        <dbReference type="PROSITE" id="PS50928"/>
    </source>
</evidence>
<dbReference type="PROSITE" id="PS50928">
    <property type="entry name" value="ABC_TM1"/>
    <property type="match status" value="1"/>
</dbReference>
<keyword evidence="6 7" id="KW-0472">Membrane</keyword>
<dbReference type="InterPro" id="IPR051393">
    <property type="entry name" value="ABC_transporter_permease"/>
</dbReference>
<feature type="domain" description="ABC transmembrane type-1" evidence="8">
    <location>
        <begin position="78"/>
        <end position="296"/>
    </location>
</feature>
<dbReference type="InterPro" id="IPR000515">
    <property type="entry name" value="MetI-like"/>
</dbReference>
<organism evidence="9 10">
    <name type="scientific">Kibdelosporangium aridum</name>
    <dbReference type="NCBI Taxonomy" id="2030"/>
    <lineage>
        <taxon>Bacteria</taxon>
        <taxon>Bacillati</taxon>
        <taxon>Actinomycetota</taxon>
        <taxon>Actinomycetes</taxon>
        <taxon>Pseudonocardiales</taxon>
        <taxon>Pseudonocardiaceae</taxon>
        <taxon>Kibdelosporangium</taxon>
    </lineage>
</organism>
<sequence>MEVKRRRRTREALTGYAFILPAVIFFAVLGVYTLGYSLLLSFARWNGFSPHWTWVGIDNYLDVLFRDPNVAPYVLDAAVHTLLVMIVVPILAVVAGLPVALALNRITFLRTTLRTVFFLPYVTTGIAVFYAWTYVLQPQGSLNFILESLGLGTLAQPQGFLGNPATALPTLIAVMAWSSIPIAILLYLTGLQAIDPAVLDAAKVDGATGLRTTTSVIWPLLRPITAAVVLLNLRDALQGFQMFLLMTNGGPGGHTNVLGLEIYKQAFFKELRPTLGIASAIGWLLFVAAILLAFVNVRMLRSRT</sequence>
<dbReference type="OrthoDB" id="9804439at2"/>
<keyword evidence="9" id="KW-0762">Sugar transport</keyword>
<feature type="transmembrane region" description="Helical" evidence="7">
    <location>
        <begin position="77"/>
        <end position="103"/>
    </location>
</feature>
<keyword evidence="10" id="KW-1185">Reference proteome</keyword>
<dbReference type="SUPFAM" id="SSF161098">
    <property type="entry name" value="MetI-like"/>
    <property type="match status" value="1"/>
</dbReference>
<feature type="transmembrane region" description="Helical" evidence="7">
    <location>
        <begin position="167"/>
        <end position="188"/>
    </location>
</feature>
<dbReference type="Proteomes" id="UP000192674">
    <property type="component" value="Unassembled WGS sequence"/>
</dbReference>
<protein>
    <submittedName>
        <fullName evidence="9">Multiple sugar transport system permease protein</fullName>
    </submittedName>
</protein>
<dbReference type="EMBL" id="FWXV01000005">
    <property type="protein sequence ID" value="SMD18165.1"/>
    <property type="molecule type" value="Genomic_DNA"/>
</dbReference>
<name>A0A1W2F8G9_KIBAR</name>
<keyword evidence="2 7" id="KW-0813">Transport</keyword>
<comment type="similarity">
    <text evidence="7">Belongs to the binding-protein-dependent transport system permease family.</text>
</comment>
<dbReference type="Pfam" id="PF00528">
    <property type="entry name" value="BPD_transp_1"/>
    <property type="match status" value="1"/>
</dbReference>
<reference evidence="9 10" key="1">
    <citation type="submission" date="2017-04" db="EMBL/GenBank/DDBJ databases">
        <authorList>
            <person name="Afonso C.L."/>
            <person name="Miller P.J."/>
            <person name="Scott M.A."/>
            <person name="Spackman E."/>
            <person name="Goraichik I."/>
            <person name="Dimitrov K.M."/>
            <person name="Suarez D.L."/>
            <person name="Swayne D.E."/>
        </authorList>
    </citation>
    <scope>NUCLEOTIDE SEQUENCE [LARGE SCALE GENOMIC DNA]</scope>
    <source>
        <strain evidence="9 10">DSM 43828</strain>
    </source>
</reference>
<evidence type="ECO:0000313" key="9">
    <source>
        <dbReference type="EMBL" id="SMD18165.1"/>
    </source>
</evidence>
<feature type="transmembrane region" description="Helical" evidence="7">
    <location>
        <begin position="115"/>
        <end position="135"/>
    </location>
</feature>
<feature type="transmembrane region" description="Helical" evidence="7">
    <location>
        <begin position="12"/>
        <end position="35"/>
    </location>
</feature>
<dbReference type="GO" id="GO:0005886">
    <property type="term" value="C:plasma membrane"/>
    <property type="evidence" value="ECO:0007669"/>
    <property type="project" value="UniProtKB-SubCell"/>
</dbReference>
<keyword evidence="3" id="KW-1003">Cell membrane</keyword>
<proteinExistence type="inferred from homology"/>
<dbReference type="InterPro" id="IPR035906">
    <property type="entry name" value="MetI-like_sf"/>
</dbReference>
<evidence type="ECO:0000256" key="4">
    <source>
        <dbReference type="ARBA" id="ARBA00022692"/>
    </source>
</evidence>
<keyword evidence="4 7" id="KW-0812">Transmembrane</keyword>
<evidence type="ECO:0000313" key="10">
    <source>
        <dbReference type="Proteomes" id="UP000192674"/>
    </source>
</evidence>
<evidence type="ECO:0000256" key="5">
    <source>
        <dbReference type="ARBA" id="ARBA00022989"/>
    </source>
</evidence>
<dbReference type="RefSeq" id="WP_033387673.1">
    <property type="nucleotide sequence ID" value="NZ_FWXV01000005.1"/>
</dbReference>
<gene>
    <name evidence="9" type="ORF">SAMN05661093_05709</name>
</gene>
<dbReference type="GO" id="GO:0055085">
    <property type="term" value="P:transmembrane transport"/>
    <property type="evidence" value="ECO:0007669"/>
    <property type="project" value="InterPro"/>
</dbReference>
<evidence type="ECO:0000256" key="2">
    <source>
        <dbReference type="ARBA" id="ARBA00022448"/>
    </source>
</evidence>
<dbReference type="PANTHER" id="PTHR30193">
    <property type="entry name" value="ABC TRANSPORTER PERMEASE PROTEIN"/>
    <property type="match status" value="1"/>
</dbReference>
<dbReference type="CDD" id="cd06261">
    <property type="entry name" value="TM_PBP2"/>
    <property type="match status" value="1"/>
</dbReference>
<evidence type="ECO:0000256" key="3">
    <source>
        <dbReference type="ARBA" id="ARBA00022475"/>
    </source>
</evidence>
<comment type="subcellular location">
    <subcellularLocation>
        <location evidence="1 7">Cell membrane</location>
        <topology evidence="1 7">Multi-pass membrane protein</topology>
    </subcellularLocation>
</comment>
<evidence type="ECO:0000256" key="1">
    <source>
        <dbReference type="ARBA" id="ARBA00004651"/>
    </source>
</evidence>
<keyword evidence="5 7" id="KW-1133">Transmembrane helix</keyword>
<dbReference type="AlphaFoldDB" id="A0A1W2F8G9"/>
<evidence type="ECO:0000256" key="7">
    <source>
        <dbReference type="RuleBase" id="RU363032"/>
    </source>
</evidence>
<dbReference type="PANTHER" id="PTHR30193:SF41">
    <property type="entry name" value="DIACETYLCHITOBIOSE UPTAKE SYSTEM PERMEASE PROTEIN NGCF"/>
    <property type="match status" value="1"/>
</dbReference>